<protein>
    <recommendedName>
        <fullName evidence="3">Bacteriocin biosynthesis cyclodehydratase domain-containing protein</fullName>
    </recommendedName>
</protein>
<dbReference type="eggNOG" id="COG0476">
    <property type="taxonomic scope" value="Bacteria"/>
</dbReference>
<dbReference type="EMBL" id="AEUD01000007">
    <property type="protein sequence ID" value="EGD55253.1"/>
    <property type="molecule type" value="Genomic_DNA"/>
</dbReference>
<accession>F1YJ38</accession>
<comment type="caution">
    <text evidence="1">The sequence shown here is derived from an EMBL/GenBank/DDBJ whole genome shotgun (WGS) entry which is preliminary data.</text>
</comment>
<keyword evidence="2" id="KW-1185">Reference proteome</keyword>
<name>F1YJ38_9ACTN</name>
<gene>
    <name evidence="1" type="ORF">SCNU_10284</name>
</gene>
<organism evidence="1 2">
    <name type="scientific">Gordonia neofelifaecis NRRL B-59395</name>
    <dbReference type="NCBI Taxonomy" id="644548"/>
    <lineage>
        <taxon>Bacteria</taxon>
        <taxon>Bacillati</taxon>
        <taxon>Actinomycetota</taxon>
        <taxon>Actinomycetes</taxon>
        <taxon>Mycobacteriales</taxon>
        <taxon>Gordoniaceae</taxon>
        <taxon>Gordonia</taxon>
    </lineage>
</organism>
<evidence type="ECO:0000313" key="2">
    <source>
        <dbReference type="Proteomes" id="UP000035065"/>
    </source>
</evidence>
<dbReference type="AlphaFoldDB" id="F1YJ38"/>
<proteinExistence type="predicted"/>
<evidence type="ECO:0000313" key="1">
    <source>
        <dbReference type="EMBL" id="EGD55253.1"/>
    </source>
</evidence>
<dbReference type="STRING" id="644548.SCNU_10284"/>
<dbReference type="Gene3D" id="3.40.50.720">
    <property type="entry name" value="NAD(P)-binding Rossmann-like Domain"/>
    <property type="match status" value="1"/>
</dbReference>
<reference evidence="1 2" key="1">
    <citation type="journal article" date="2011" name="J. Bacteriol.">
        <title>Draft Genome Sequence of Gordonia neofelifaecis NRRL B-59395, a Cholesterol-Degrading Actinomycete.</title>
        <authorList>
            <person name="Ge F."/>
            <person name="Li W."/>
            <person name="Chen G."/>
            <person name="Liu Y."/>
            <person name="Zhang G."/>
            <person name="Yong B."/>
            <person name="Wang Q."/>
            <person name="Wang N."/>
            <person name="Huang Z."/>
            <person name="Li W."/>
            <person name="Wang J."/>
            <person name="Wu C."/>
            <person name="Xie Q."/>
            <person name="Liu G."/>
        </authorList>
    </citation>
    <scope>NUCLEOTIDE SEQUENCE [LARGE SCALE GENOMIC DNA]</scope>
    <source>
        <strain evidence="1 2">NRRL B-59395</strain>
    </source>
</reference>
<dbReference type="Proteomes" id="UP000035065">
    <property type="component" value="Unassembled WGS sequence"/>
</dbReference>
<sequence length="320" mass="34100">MDNGLAGGRLRCQRVGMPARDALPVLLPGTPVLARIDGRIHIGADPRTATVVSLGPGVTVSAVVALLHRLRTPQRYRHLRRQLRSSGLTATRFWQLVDELVESGRAVEADPGTRAPLRVAVAGHGEIAALLLDGLPRDGHRVVACDPRDPLGDIGRRPALVVVADQPVPDPVVWEPLMAAGVPHLAVHVRDDVGVVGPLVLPGLSSCLRCVELHRTDLDEAWPVIAATLHGVAGAGGTAARLSTVAVAHAQIAEIADQRFHRESAPPTTIGTTIEFHQRPCRMEVRPAPVHPRCGCFNRYSDAPGGRLSTILDHAAKGHH</sequence>
<evidence type="ECO:0008006" key="3">
    <source>
        <dbReference type="Google" id="ProtNLM"/>
    </source>
</evidence>